<dbReference type="Proteomes" id="UP000583929">
    <property type="component" value="Unassembled WGS sequence"/>
</dbReference>
<comment type="caution">
    <text evidence="2">The sequence shown here is derived from an EMBL/GenBank/DDBJ whole genome shotgun (WGS) entry which is preliminary data.</text>
</comment>
<dbReference type="AlphaFoldDB" id="A0A7J6IA96"/>
<feature type="compositionally biased region" description="Polar residues" evidence="1">
    <location>
        <begin position="32"/>
        <end position="47"/>
    </location>
</feature>
<sequence length="179" mass="20253">MRKHPDKRKRYVPLRERDPLGRKPLGPKHPLQSLTPISNSPTVNTRSKTPQISIAMPTIDSPALNTRGSLRRRSIGSSPVLGDVAAPLEEPMEKKKKVMREVVPVTVPDWRKITLEMNEMNGSGKNEEPSRVDVWTKAHKENGEPVNSYVAEIFVISVYNARFSNEVNYLKTACTWRPT</sequence>
<dbReference type="EMBL" id="JAATIQ010000001">
    <property type="protein sequence ID" value="KAF4404467.1"/>
    <property type="molecule type" value="Genomic_DNA"/>
</dbReference>
<reference evidence="2 3" key="1">
    <citation type="journal article" date="2020" name="bioRxiv">
        <title>Sequence and annotation of 42 cannabis genomes reveals extensive copy number variation in cannabinoid synthesis and pathogen resistance genes.</title>
        <authorList>
            <person name="Mckernan K.J."/>
            <person name="Helbert Y."/>
            <person name="Kane L.T."/>
            <person name="Ebling H."/>
            <person name="Zhang L."/>
            <person name="Liu B."/>
            <person name="Eaton Z."/>
            <person name="Mclaughlin S."/>
            <person name="Kingan S."/>
            <person name="Baybayan P."/>
            <person name="Concepcion G."/>
            <person name="Jordan M."/>
            <person name="Riva A."/>
            <person name="Barbazuk W."/>
            <person name="Harkins T."/>
        </authorList>
    </citation>
    <scope>NUCLEOTIDE SEQUENCE [LARGE SCALE GENOMIC DNA]</scope>
    <source>
        <strain evidence="3">cv. Jamaican Lion 4</strain>
        <tissue evidence="2">Leaf</tissue>
    </source>
</reference>
<organism evidence="2 3">
    <name type="scientific">Cannabis sativa</name>
    <name type="common">Hemp</name>
    <name type="synonym">Marijuana</name>
    <dbReference type="NCBI Taxonomy" id="3483"/>
    <lineage>
        <taxon>Eukaryota</taxon>
        <taxon>Viridiplantae</taxon>
        <taxon>Streptophyta</taxon>
        <taxon>Embryophyta</taxon>
        <taxon>Tracheophyta</taxon>
        <taxon>Spermatophyta</taxon>
        <taxon>Magnoliopsida</taxon>
        <taxon>eudicotyledons</taxon>
        <taxon>Gunneridae</taxon>
        <taxon>Pentapetalae</taxon>
        <taxon>rosids</taxon>
        <taxon>fabids</taxon>
        <taxon>Rosales</taxon>
        <taxon>Cannabaceae</taxon>
        <taxon>Cannabis</taxon>
    </lineage>
</organism>
<feature type="region of interest" description="Disordered" evidence="1">
    <location>
        <begin position="1"/>
        <end position="47"/>
    </location>
</feature>
<name>A0A7J6IA96_CANSA</name>
<protein>
    <submittedName>
        <fullName evidence="2">Uncharacterized protein</fullName>
    </submittedName>
</protein>
<evidence type="ECO:0000256" key="1">
    <source>
        <dbReference type="SAM" id="MobiDB-lite"/>
    </source>
</evidence>
<feature type="compositionally biased region" description="Basic residues" evidence="1">
    <location>
        <begin position="1"/>
        <end position="12"/>
    </location>
</feature>
<evidence type="ECO:0000313" key="3">
    <source>
        <dbReference type="Proteomes" id="UP000583929"/>
    </source>
</evidence>
<evidence type="ECO:0000313" key="2">
    <source>
        <dbReference type="EMBL" id="KAF4404467.1"/>
    </source>
</evidence>
<proteinExistence type="predicted"/>
<accession>A0A7J6IA96</accession>
<gene>
    <name evidence="2" type="ORF">G4B88_005853</name>
</gene>
<keyword evidence="3" id="KW-1185">Reference proteome</keyword>